<sequence>MRPNQQHLRIYSGSERLDLRWNKLDAKMTQ</sequence>
<evidence type="ECO:0000313" key="1">
    <source>
        <dbReference type="EMBL" id="CBJ27068.1"/>
    </source>
</evidence>
<dbReference type="AlphaFoldDB" id="D7G433"/>
<dbReference type="EMBL" id="FN648752">
    <property type="protein sequence ID" value="CBJ27068.1"/>
    <property type="molecule type" value="Genomic_DNA"/>
</dbReference>
<proteinExistence type="predicted"/>
<gene>
    <name evidence="1" type="ORF">Esi_0054_0156</name>
</gene>
<dbReference type="Proteomes" id="UP000002630">
    <property type="component" value="Linkage Group LG33"/>
</dbReference>
<reference evidence="1 2" key="1">
    <citation type="journal article" date="2010" name="Nature">
        <title>The Ectocarpus genome and the independent evolution of multicellularity in brown algae.</title>
        <authorList>
            <person name="Cock J.M."/>
            <person name="Sterck L."/>
            <person name="Rouze P."/>
            <person name="Scornet D."/>
            <person name="Allen A.E."/>
            <person name="Amoutzias G."/>
            <person name="Anthouard V."/>
            <person name="Artiguenave F."/>
            <person name="Aury J.M."/>
            <person name="Badger J.H."/>
            <person name="Beszteri B."/>
            <person name="Billiau K."/>
            <person name="Bonnet E."/>
            <person name="Bothwell J.H."/>
            <person name="Bowler C."/>
            <person name="Boyen C."/>
            <person name="Brownlee C."/>
            <person name="Carrano C.J."/>
            <person name="Charrier B."/>
            <person name="Cho G.Y."/>
            <person name="Coelho S.M."/>
            <person name="Collen J."/>
            <person name="Corre E."/>
            <person name="Da Silva C."/>
            <person name="Delage L."/>
            <person name="Delaroque N."/>
            <person name="Dittami S.M."/>
            <person name="Doulbeau S."/>
            <person name="Elias M."/>
            <person name="Farnham G."/>
            <person name="Gachon C.M."/>
            <person name="Gschloessl B."/>
            <person name="Heesch S."/>
            <person name="Jabbari K."/>
            <person name="Jubin C."/>
            <person name="Kawai H."/>
            <person name="Kimura K."/>
            <person name="Kloareg B."/>
            <person name="Kupper F.C."/>
            <person name="Lang D."/>
            <person name="Le Bail A."/>
            <person name="Leblanc C."/>
            <person name="Lerouge P."/>
            <person name="Lohr M."/>
            <person name="Lopez P.J."/>
            <person name="Martens C."/>
            <person name="Maumus F."/>
            <person name="Michel G."/>
            <person name="Miranda-Saavedra D."/>
            <person name="Morales J."/>
            <person name="Moreau H."/>
            <person name="Motomura T."/>
            <person name="Nagasato C."/>
            <person name="Napoli C.A."/>
            <person name="Nelson D.R."/>
            <person name="Nyvall-Collen P."/>
            <person name="Peters A.F."/>
            <person name="Pommier C."/>
            <person name="Potin P."/>
            <person name="Poulain J."/>
            <person name="Quesneville H."/>
            <person name="Read B."/>
            <person name="Rensing S.A."/>
            <person name="Ritter A."/>
            <person name="Rousvoal S."/>
            <person name="Samanta M."/>
            <person name="Samson G."/>
            <person name="Schroeder D.C."/>
            <person name="Segurens B."/>
            <person name="Strittmatter M."/>
            <person name="Tonon T."/>
            <person name="Tregear J.W."/>
            <person name="Valentin K."/>
            <person name="von Dassow P."/>
            <person name="Yamagishi T."/>
            <person name="Van de Peer Y."/>
            <person name="Wincker P."/>
        </authorList>
    </citation>
    <scope>NUCLEOTIDE SEQUENCE [LARGE SCALE GENOMIC DNA]</scope>
    <source>
        <strain evidence="2">Ec32 / CCAP1310/4</strain>
    </source>
</reference>
<keyword evidence="2" id="KW-1185">Reference proteome</keyword>
<name>D7G433_ECTSI</name>
<dbReference type="EMBL" id="FN649758">
    <property type="protein sequence ID" value="CBJ27068.1"/>
    <property type="molecule type" value="Genomic_DNA"/>
</dbReference>
<evidence type="ECO:0000313" key="2">
    <source>
        <dbReference type="Proteomes" id="UP000002630"/>
    </source>
</evidence>
<organism evidence="1 2">
    <name type="scientific">Ectocarpus siliculosus</name>
    <name type="common">Brown alga</name>
    <name type="synonym">Conferva siliculosa</name>
    <dbReference type="NCBI Taxonomy" id="2880"/>
    <lineage>
        <taxon>Eukaryota</taxon>
        <taxon>Sar</taxon>
        <taxon>Stramenopiles</taxon>
        <taxon>Ochrophyta</taxon>
        <taxon>PX clade</taxon>
        <taxon>Phaeophyceae</taxon>
        <taxon>Ectocarpales</taxon>
        <taxon>Ectocarpaceae</taxon>
        <taxon>Ectocarpus</taxon>
    </lineage>
</organism>
<dbReference type="InParanoid" id="D7G433"/>
<protein>
    <submittedName>
        <fullName evidence="1">Hypothetical leucine rich repeat protein</fullName>
    </submittedName>
</protein>
<accession>D7G433</accession>